<feature type="transmembrane region" description="Helical" evidence="10">
    <location>
        <begin position="85"/>
        <end position="104"/>
    </location>
</feature>
<feature type="transmembrane region" description="Helical" evidence="10">
    <location>
        <begin position="217"/>
        <end position="235"/>
    </location>
</feature>
<evidence type="ECO:0000256" key="6">
    <source>
        <dbReference type="ARBA" id="ARBA00023136"/>
    </source>
</evidence>
<evidence type="ECO:0000256" key="3">
    <source>
        <dbReference type="ARBA" id="ARBA00022692"/>
    </source>
</evidence>
<evidence type="ECO:0000256" key="10">
    <source>
        <dbReference type="SAM" id="Phobius"/>
    </source>
</evidence>
<dbReference type="AlphaFoldDB" id="A0A7M5WWB5"/>
<name>A0A7M5WWB5_9CNID</name>
<keyword evidence="5" id="KW-0297">G-protein coupled receptor</keyword>
<evidence type="ECO:0000256" key="1">
    <source>
        <dbReference type="ARBA" id="ARBA00004651"/>
    </source>
</evidence>
<accession>A0A7M5WWB5</accession>
<dbReference type="PANTHER" id="PTHR24246:SF27">
    <property type="entry name" value="ADENOSINE RECEPTOR, ISOFORM A"/>
    <property type="match status" value="1"/>
</dbReference>
<dbReference type="Gene3D" id="1.20.1070.10">
    <property type="entry name" value="Rhodopsin 7-helix transmembrane proteins"/>
    <property type="match status" value="1"/>
</dbReference>
<keyword evidence="9" id="KW-0807">Transducer</keyword>
<dbReference type="OrthoDB" id="5964873at2759"/>
<feature type="domain" description="G-protein coupled receptors family 1 profile" evidence="11">
    <location>
        <begin position="1"/>
        <end position="234"/>
    </location>
</feature>
<evidence type="ECO:0000256" key="4">
    <source>
        <dbReference type="ARBA" id="ARBA00022989"/>
    </source>
</evidence>
<evidence type="ECO:0000256" key="5">
    <source>
        <dbReference type="ARBA" id="ARBA00023040"/>
    </source>
</evidence>
<dbReference type="InterPro" id="IPR017452">
    <property type="entry name" value="GPCR_Rhodpsn_7TM"/>
</dbReference>
<proteinExistence type="predicted"/>
<evidence type="ECO:0000259" key="11">
    <source>
        <dbReference type="PROSITE" id="PS50262"/>
    </source>
</evidence>
<dbReference type="PANTHER" id="PTHR24246">
    <property type="entry name" value="OLFACTORY RECEPTOR AND ADENOSINE RECEPTOR"/>
    <property type="match status" value="1"/>
</dbReference>
<evidence type="ECO:0000256" key="2">
    <source>
        <dbReference type="ARBA" id="ARBA00022475"/>
    </source>
</evidence>
<keyword evidence="7" id="KW-0675">Receptor</keyword>
<dbReference type="PRINTS" id="PR00237">
    <property type="entry name" value="GPCRRHODOPSN"/>
</dbReference>
<dbReference type="Proteomes" id="UP000594262">
    <property type="component" value="Unplaced"/>
</dbReference>
<keyword evidence="3 10" id="KW-0812">Transmembrane</keyword>
<keyword evidence="4 10" id="KW-1133">Transmembrane helix</keyword>
<dbReference type="GO" id="GO:0004930">
    <property type="term" value="F:G protein-coupled receptor activity"/>
    <property type="evidence" value="ECO:0007669"/>
    <property type="project" value="UniProtKB-KW"/>
</dbReference>
<feature type="transmembrane region" description="Helical" evidence="10">
    <location>
        <begin position="178"/>
        <end position="197"/>
    </location>
</feature>
<feature type="transmembrane region" description="Helical" evidence="10">
    <location>
        <begin position="43"/>
        <end position="64"/>
    </location>
</feature>
<keyword evidence="13" id="KW-1185">Reference proteome</keyword>
<protein>
    <recommendedName>
        <fullName evidence="11">G-protein coupled receptors family 1 profile domain-containing protein</fullName>
    </recommendedName>
</protein>
<feature type="transmembrane region" description="Helical" evidence="10">
    <location>
        <begin position="116"/>
        <end position="139"/>
    </location>
</feature>
<evidence type="ECO:0000256" key="9">
    <source>
        <dbReference type="ARBA" id="ARBA00023224"/>
    </source>
</evidence>
<dbReference type="InterPro" id="IPR000276">
    <property type="entry name" value="GPCR_Rhodpsn"/>
</dbReference>
<dbReference type="SUPFAM" id="SSF81321">
    <property type="entry name" value="Family A G protein-coupled receptor-like"/>
    <property type="match status" value="1"/>
</dbReference>
<dbReference type="PROSITE" id="PS50262">
    <property type="entry name" value="G_PROTEIN_RECEP_F1_2"/>
    <property type="match status" value="1"/>
</dbReference>
<reference evidence="12" key="1">
    <citation type="submission" date="2021-01" db="UniProtKB">
        <authorList>
            <consortium name="EnsemblMetazoa"/>
        </authorList>
    </citation>
    <scope>IDENTIFICATION</scope>
</reference>
<dbReference type="EnsemblMetazoa" id="CLYHEMT013837.1">
    <property type="protein sequence ID" value="CLYHEMP013837.1"/>
    <property type="gene ID" value="CLYHEMG013837"/>
</dbReference>
<evidence type="ECO:0000256" key="8">
    <source>
        <dbReference type="ARBA" id="ARBA00023180"/>
    </source>
</evidence>
<dbReference type="Pfam" id="PF00001">
    <property type="entry name" value="7tm_1"/>
    <property type="match status" value="1"/>
</dbReference>
<organism evidence="12 13">
    <name type="scientific">Clytia hemisphaerica</name>
    <dbReference type="NCBI Taxonomy" id="252671"/>
    <lineage>
        <taxon>Eukaryota</taxon>
        <taxon>Metazoa</taxon>
        <taxon>Cnidaria</taxon>
        <taxon>Hydrozoa</taxon>
        <taxon>Hydroidolina</taxon>
        <taxon>Leptothecata</taxon>
        <taxon>Obeliida</taxon>
        <taxon>Clytiidae</taxon>
        <taxon>Clytia</taxon>
    </lineage>
</organism>
<evidence type="ECO:0000313" key="12">
    <source>
        <dbReference type="EnsemblMetazoa" id="CLYHEMP013837.1"/>
    </source>
</evidence>
<sequence length="271" mass="31009">MAVSDLFVGVVMVILKSMNPYMQTSLADNVAAQTAYHVMKFCMVRFTLLVSVFNLVALTIDRLYAIRFPFAAQRMERRFHIKVCCGIWFVSLVITSIFYMLITYSLKDSLRYKDAIFPIATIPATVLFFVSYTMIFTVVRRTSNTVKTMKISVRSKNGTNKELQQSTQRSREEKEKRAFIRLAVKTVAVFVICWLPLSIISIYKLVSTEAPHPNLESTAFTLALFNSLIDPYVYFTHFQRAIRKLFGCCIRNRTDPFLIQASSSSSNSTKV</sequence>
<keyword evidence="8" id="KW-0325">Glycoprotein</keyword>
<comment type="subcellular location">
    <subcellularLocation>
        <location evidence="1">Cell membrane</location>
        <topology evidence="1">Multi-pass membrane protein</topology>
    </subcellularLocation>
</comment>
<keyword evidence="6 10" id="KW-0472">Membrane</keyword>
<evidence type="ECO:0000256" key="7">
    <source>
        <dbReference type="ARBA" id="ARBA00023170"/>
    </source>
</evidence>
<dbReference type="CDD" id="cd00637">
    <property type="entry name" value="7tm_classA_rhodopsin-like"/>
    <property type="match status" value="1"/>
</dbReference>
<dbReference type="GO" id="GO:0005886">
    <property type="term" value="C:plasma membrane"/>
    <property type="evidence" value="ECO:0007669"/>
    <property type="project" value="UniProtKB-SubCell"/>
</dbReference>
<evidence type="ECO:0000313" key="13">
    <source>
        <dbReference type="Proteomes" id="UP000594262"/>
    </source>
</evidence>
<keyword evidence="2" id="KW-1003">Cell membrane</keyword>